<dbReference type="InterPro" id="IPR052514">
    <property type="entry name" value="SAM-dependent_MTase"/>
</dbReference>
<feature type="domain" description="Methyltransferase FkbM" evidence="1">
    <location>
        <begin position="87"/>
        <end position="207"/>
    </location>
</feature>
<dbReference type="PANTHER" id="PTHR34203:SF15">
    <property type="entry name" value="SLL1173 PROTEIN"/>
    <property type="match status" value="1"/>
</dbReference>
<protein>
    <submittedName>
        <fullName evidence="3">FkbM family methyltransferase</fullName>
    </submittedName>
</protein>
<dbReference type="GO" id="GO:0032259">
    <property type="term" value="P:methylation"/>
    <property type="evidence" value="ECO:0007669"/>
    <property type="project" value="UniProtKB-KW"/>
</dbReference>
<dbReference type="AlphaFoldDB" id="A0AAJ6CSW6"/>
<dbReference type="InterPro" id="IPR029063">
    <property type="entry name" value="SAM-dependent_MTases_sf"/>
</dbReference>
<evidence type="ECO:0000313" key="5">
    <source>
        <dbReference type="Proteomes" id="UP001321249"/>
    </source>
</evidence>
<dbReference type="SUPFAM" id="SSF53335">
    <property type="entry name" value="S-adenosyl-L-methionine-dependent methyltransferases"/>
    <property type="match status" value="1"/>
</dbReference>
<reference evidence="3" key="2">
    <citation type="journal article" date="2023" name="Nat. Commun.">
        <title>Cultivation of marine bacteria of the SAR202 clade.</title>
        <authorList>
            <person name="Lim Y."/>
            <person name="Seo J.H."/>
            <person name="Giovannoni S.J."/>
            <person name="Kang I."/>
            <person name="Cho J.C."/>
        </authorList>
    </citation>
    <scope>NUCLEOTIDE SEQUENCE</scope>
    <source>
        <strain evidence="3">JH1073</strain>
    </source>
</reference>
<evidence type="ECO:0000259" key="1">
    <source>
        <dbReference type="Pfam" id="PF05050"/>
    </source>
</evidence>
<dbReference type="EMBL" id="WMBE01000001">
    <property type="protein sequence ID" value="MDG0866459.1"/>
    <property type="molecule type" value="Genomic_DNA"/>
</dbReference>
<keyword evidence="3" id="KW-0489">Methyltransferase</keyword>
<reference evidence="4" key="3">
    <citation type="submission" date="2023-06" db="EMBL/GenBank/DDBJ databases">
        <title>Pangenomics reveal diversification of enzyme families and niche specialization in globally abundant SAR202 bacteria.</title>
        <authorList>
            <person name="Saw J.H.W."/>
        </authorList>
    </citation>
    <scope>NUCLEOTIDE SEQUENCE [LARGE SCALE GENOMIC DNA]</scope>
    <source>
        <strain evidence="4">JH1073</strain>
    </source>
</reference>
<dbReference type="Proteomes" id="UP001321249">
    <property type="component" value="Unassembled WGS sequence"/>
</dbReference>
<evidence type="ECO:0000313" key="4">
    <source>
        <dbReference type="Proteomes" id="UP001219901"/>
    </source>
</evidence>
<keyword evidence="3" id="KW-0808">Transferase</keyword>
<evidence type="ECO:0000313" key="2">
    <source>
        <dbReference type="EMBL" id="MDG0866459.1"/>
    </source>
</evidence>
<name>A0AAJ6CSW6_9CHLR</name>
<dbReference type="Gene3D" id="3.40.50.150">
    <property type="entry name" value="Vaccinia Virus protein VP39"/>
    <property type="match status" value="1"/>
</dbReference>
<keyword evidence="4" id="KW-1185">Reference proteome</keyword>
<dbReference type="Proteomes" id="UP001219901">
    <property type="component" value="Chromosome"/>
</dbReference>
<reference evidence="4 5" key="1">
    <citation type="submission" date="2019-11" db="EMBL/GenBank/DDBJ databases">
        <authorList>
            <person name="Cho J.-C."/>
        </authorList>
    </citation>
    <scope>NUCLEOTIDE SEQUENCE [LARGE SCALE GENOMIC DNA]</scope>
    <source>
        <strain evidence="3 4">JH1073</strain>
        <strain evidence="2 5">JH702</strain>
    </source>
</reference>
<gene>
    <name evidence="2" type="ORF">GKO46_05150</name>
    <name evidence="3" type="ORF">GKO48_04110</name>
</gene>
<dbReference type="PANTHER" id="PTHR34203">
    <property type="entry name" value="METHYLTRANSFERASE, FKBM FAMILY PROTEIN"/>
    <property type="match status" value="1"/>
</dbReference>
<proteinExistence type="predicted"/>
<dbReference type="InterPro" id="IPR006342">
    <property type="entry name" value="FkbM_mtfrase"/>
</dbReference>
<organism evidence="3 4">
    <name type="scientific">Candidatus Lucifugimonas marina</name>
    <dbReference type="NCBI Taxonomy" id="3038979"/>
    <lineage>
        <taxon>Bacteria</taxon>
        <taxon>Bacillati</taxon>
        <taxon>Chloroflexota</taxon>
        <taxon>Dehalococcoidia</taxon>
        <taxon>SAR202 cluster</taxon>
        <taxon>Candidatus Lucifugimonadales</taxon>
        <taxon>Candidatus Lucifugimonadaceae</taxon>
        <taxon>Candidatus Lucifugimonas</taxon>
    </lineage>
</organism>
<accession>A0AAJ6CSW6</accession>
<evidence type="ECO:0000313" key="3">
    <source>
        <dbReference type="EMBL" id="WFG38827.1"/>
    </source>
</evidence>
<sequence length="223" mass="25153">MVMRVLTRLRHGRLKRVRFLWSFLRPFYRGLIRFMPGLTVSKRIGKYGPFKLNRRFAFSNFEAWGGNHNRGFEATIEAARGMTCVMDIGAHIGLVSLPLSKIIANHGTVYAFEPAAANSAYLNEHLKSNNITNVEVVTDLVGDKELESVEFFESDDDSGMNTIAETGSRRGYGATSKRQITLDNFCKENNLKPQLIKIDTEGAEVGFSKGQQKHFAPTNQRYI</sequence>
<dbReference type="Pfam" id="PF05050">
    <property type="entry name" value="Methyltransf_21"/>
    <property type="match status" value="1"/>
</dbReference>
<dbReference type="EMBL" id="CP046147">
    <property type="protein sequence ID" value="WFG38827.1"/>
    <property type="molecule type" value="Genomic_DNA"/>
</dbReference>
<dbReference type="NCBIfam" id="TIGR01444">
    <property type="entry name" value="fkbM_fam"/>
    <property type="match status" value="1"/>
</dbReference>
<dbReference type="GO" id="GO:0008168">
    <property type="term" value="F:methyltransferase activity"/>
    <property type="evidence" value="ECO:0007669"/>
    <property type="project" value="UniProtKB-KW"/>
</dbReference>